<dbReference type="RefSeq" id="XP_008881554.1">
    <property type="nucleotide sequence ID" value="XM_008883332.1"/>
</dbReference>
<organism evidence="2">
    <name type="scientific">Aphanomyces invadans</name>
    <dbReference type="NCBI Taxonomy" id="157072"/>
    <lineage>
        <taxon>Eukaryota</taxon>
        <taxon>Sar</taxon>
        <taxon>Stramenopiles</taxon>
        <taxon>Oomycota</taxon>
        <taxon>Saprolegniomycetes</taxon>
        <taxon>Saprolegniales</taxon>
        <taxon>Verrucalvaceae</taxon>
        <taxon>Aphanomyces</taxon>
    </lineage>
</organism>
<feature type="non-terminal residue" evidence="2">
    <location>
        <position position="68"/>
    </location>
</feature>
<reference evidence="2" key="1">
    <citation type="submission" date="2013-12" db="EMBL/GenBank/DDBJ databases">
        <title>The Genome Sequence of Aphanomyces invadans NJM9701.</title>
        <authorList>
            <consortium name="The Broad Institute Genomics Platform"/>
            <person name="Russ C."/>
            <person name="Tyler B."/>
            <person name="van West P."/>
            <person name="Dieguez-Uribeondo J."/>
            <person name="Young S.K."/>
            <person name="Zeng Q."/>
            <person name="Gargeya S."/>
            <person name="Fitzgerald M."/>
            <person name="Abouelleil A."/>
            <person name="Alvarado L."/>
            <person name="Chapman S.B."/>
            <person name="Gainer-Dewar J."/>
            <person name="Goldberg J."/>
            <person name="Griggs A."/>
            <person name="Gujja S."/>
            <person name="Hansen M."/>
            <person name="Howarth C."/>
            <person name="Imamovic A."/>
            <person name="Ireland A."/>
            <person name="Larimer J."/>
            <person name="McCowan C."/>
            <person name="Murphy C."/>
            <person name="Pearson M."/>
            <person name="Poon T.W."/>
            <person name="Priest M."/>
            <person name="Roberts A."/>
            <person name="Saif S."/>
            <person name="Shea T."/>
            <person name="Sykes S."/>
            <person name="Wortman J."/>
            <person name="Nusbaum C."/>
            <person name="Birren B."/>
        </authorList>
    </citation>
    <scope>NUCLEOTIDE SEQUENCE [LARGE SCALE GENOMIC DNA]</scope>
    <source>
        <strain evidence="2">NJM9701</strain>
    </source>
</reference>
<keyword evidence="1" id="KW-0732">Signal</keyword>
<accession>A0A024T7K6</accession>
<dbReference type="VEuPathDB" id="FungiDB:H310_15349"/>
<evidence type="ECO:0000313" key="2">
    <source>
        <dbReference type="EMBL" id="ETV89814.1"/>
    </source>
</evidence>
<evidence type="ECO:0000256" key="1">
    <source>
        <dbReference type="SAM" id="SignalP"/>
    </source>
</evidence>
<name>A0A024T7K6_9STRA</name>
<dbReference type="AlphaFoldDB" id="A0A024T7K6"/>
<sequence length="68" mass="7536">MCIPEYAKLVAPLLRLLGVAAKATVGTRRKSTQERVHLVNMGDDVSCFEAIKDTLRRMVLLAHPTSDK</sequence>
<proteinExistence type="predicted"/>
<feature type="signal peptide" evidence="1">
    <location>
        <begin position="1"/>
        <end position="21"/>
    </location>
</feature>
<dbReference type="EMBL" id="KI914332">
    <property type="protein sequence ID" value="ETV89814.1"/>
    <property type="molecule type" value="Genomic_DNA"/>
</dbReference>
<protein>
    <submittedName>
        <fullName evidence="2">Uncharacterized protein</fullName>
    </submittedName>
</protein>
<gene>
    <name evidence="2" type="ORF">H310_15349</name>
</gene>
<feature type="chain" id="PRO_5001537375" evidence="1">
    <location>
        <begin position="22"/>
        <end position="68"/>
    </location>
</feature>
<dbReference type="GeneID" id="20092399"/>